<evidence type="ECO:0000313" key="1">
    <source>
        <dbReference type="EMBL" id="AFZ81277.1"/>
    </source>
</evidence>
<name>L0B093_THEEQ</name>
<dbReference type="VEuPathDB" id="PiroplasmaDB:BEWA_006860"/>
<gene>
    <name evidence="1" type="ORF">BEWA_006860</name>
</gene>
<dbReference type="OrthoDB" id="360786at2759"/>
<protein>
    <submittedName>
        <fullName evidence="1">Uncharacterized protein</fullName>
    </submittedName>
</protein>
<dbReference type="AlphaFoldDB" id="L0B093"/>
<dbReference type="EMBL" id="CP001670">
    <property type="protein sequence ID" value="AFZ81277.1"/>
    <property type="molecule type" value="Genomic_DNA"/>
</dbReference>
<dbReference type="Proteomes" id="UP000031512">
    <property type="component" value="Chromosome 3"/>
</dbReference>
<organism evidence="1 2">
    <name type="scientific">Theileria equi strain WA</name>
    <dbReference type="NCBI Taxonomy" id="1537102"/>
    <lineage>
        <taxon>Eukaryota</taxon>
        <taxon>Sar</taxon>
        <taxon>Alveolata</taxon>
        <taxon>Apicomplexa</taxon>
        <taxon>Aconoidasida</taxon>
        <taxon>Piroplasmida</taxon>
        <taxon>Theileriidae</taxon>
        <taxon>Theileria</taxon>
    </lineage>
</organism>
<keyword evidence="2" id="KW-1185">Reference proteome</keyword>
<sequence>MKGEYYGQVNSSIVTPKQFYPEYCEFNQAPQSEFKCVSYIPSQEGGLMVNDNYNFSDGYSIDQQAFQHPVPVHTVIEANDHNWQNVQGTQFEGFYGQESNIVPNGSDLNRTNGVEGVSISQGLTNPFPAPEFDQQTIPFTPGFFASNAAFKRIPLNPGKSIFRRRRPGDCVSEWSNAFNNDFDELQNPYCCSN</sequence>
<proteinExistence type="predicted"/>
<reference evidence="1 2" key="1">
    <citation type="journal article" date="2012" name="BMC Genomics">
        <title>Comparative genomic analysis and phylogenetic position of Theileria equi.</title>
        <authorList>
            <person name="Kappmeyer L.S."/>
            <person name="Thiagarajan M."/>
            <person name="Herndon D.R."/>
            <person name="Ramsay J.D."/>
            <person name="Caler E."/>
            <person name="Djikeng A."/>
            <person name="Gillespie J.J."/>
            <person name="Lau A.O."/>
            <person name="Roalson E.H."/>
            <person name="Silva J.C."/>
            <person name="Silva M.G."/>
            <person name="Suarez C.E."/>
            <person name="Ueti M.W."/>
            <person name="Nene V.M."/>
            <person name="Mealey R.H."/>
            <person name="Knowles D.P."/>
            <person name="Brayton K.A."/>
        </authorList>
    </citation>
    <scope>NUCLEOTIDE SEQUENCE [LARGE SCALE GENOMIC DNA]</scope>
    <source>
        <strain evidence="1 2">WA</strain>
    </source>
</reference>
<dbReference type="KEGG" id="beq:BEWA_006860"/>
<accession>L0B093</accession>
<evidence type="ECO:0000313" key="2">
    <source>
        <dbReference type="Proteomes" id="UP000031512"/>
    </source>
</evidence>
<dbReference type="GeneID" id="15804770"/>
<dbReference type="eggNOG" id="ENOG502QX9N">
    <property type="taxonomic scope" value="Eukaryota"/>
</dbReference>
<dbReference type="RefSeq" id="XP_004830943.1">
    <property type="nucleotide sequence ID" value="XM_004830886.1"/>
</dbReference>